<dbReference type="EC" id="1.16.1.9" evidence="3"/>
<feature type="transmembrane region" description="Helical" evidence="13">
    <location>
        <begin position="248"/>
        <end position="269"/>
    </location>
</feature>
<feature type="signal peptide" evidence="14">
    <location>
        <begin position="1"/>
        <end position="18"/>
    </location>
</feature>
<dbReference type="SFLD" id="SFLDG01168">
    <property type="entry name" value="Ferric_reductase_subgroup_(FRE"/>
    <property type="match status" value="1"/>
</dbReference>
<organism evidence="16 17">
    <name type="scientific">Cryoendolithus antarcticus</name>
    <dbReference type="NCBI Taxonomy" id="1507870"/>
    <lineage>
        <taxon>Eukaryota</taxon>
        <taxon>Fungi</taxon>
        <taxon>Dikarya</taxon>
        <taxon>Ascomycota</taxon>
        <taxon>Pezizomycotina</taxon>
        <taxon>Dothideomycetes</taxon>
        <taxon>Dothideomycetidae</taxon>
        <taxon>Cladosporiales</taxon>
        <taxon>Cladosporiaceae</taxon>
        <taxon>Cryoendolithus</taxon>
    </lineage>
</organism>
<keyword evidence="7" id="KW-0249">Electron transport</keyword>
<evidence type="ECO:0000256" key="12">
    <source>
        <dbReference type="ARBA" id="ARBA00048483"/>
    </source>
</evidence>
<dbReference type="GO" id="GO:0015677">
    <property type="term" value="P:copper ion import"/>
    <property type="evidence" value="ECO:0007669"/>
    <property type="project" value="TreeGrafter"/>
</dbReference>
<dbReference type="Pfam" id="PF00501">
    <property type="entry name" value="AMP-binding"/>
    <property type="match status" value="1"/>
</dbReference>
<gene>
    <name evidence="16" type="ORF">B0A48_13478</name>
</gene>
<dbReference type="InterPro" id="IPR051410">
    <property type="entry name" value="Ferric/Cupric_Reductase"/>
</dbReference>
<dbReference type="InParanoid" id="A0A1V8SP85"/>
<feature type="transmembrane region" description="Helical" evidence="13">
    <location>
        <begin position="205"/>
        <end position="223"/>
    </location>
</feature>
<dbReference type="SFLD" id="SFLDS00052">
    <property type="entry name" value="Ferric_Reductase_Domain"/>
    <property type="match status" value="1"/>
</dbReference>
<dbReference type="Pfam" id="PF08030">
    <property type="entry name" value="NAD_binding_6"/>
    <property type="match status" value="1"/>
</dbReference>
<reference evidence="17" key="1">
    <citation type="submission" date="2017-03" db="EMBL/GenBank/DDBJ databases">
        <title>Genomes of endolithic fungi from Antarctica.</title>
        <authorList>
            <person name="Coleine C."/>
            <person name="Masonjones S."/>
            <person name="Stajich J.E."/>
        </authorList>
    </citation>
    <scope>NUCLEOTIDE SEQUENCE [LARGE SCALE GENOMIC DNA]</scope>
    <source>
        <strain evidence="17">CCFEE 5527</strain>
    </source>
</reference>
<dbReference type="SUPFAM" id="SSF52343">
    <property type="entry name" value="Ferredoxin reductase-like, C-terminal NADP-linked domain"/>
    <property type="match status" value="1"/>
</dbReference>
<dbReference type="FunCoup" id="A0A1V8SP85">
    <property type="interactions" value="610"/>
</dbReference>
<dbReference type="InterPro" id="IPR025110">
    <property type="entry name" value="AMP-bd_C"/>
</dbReference>
<keyword evidence="9" id="KW-0560">Oxidoreductase</keyword>
<evidence type="ECO:0000256" key="5">
    <source>
        <dbReference type="ARBA" id="ARBA00022475"/>
    </source>
</evidence>
<comment type="caution">
    <text evidence="16">The sequence shown here is derived from an EMBL/GenBank/DDBJ whole genome shotgun (WGS) entry which is preliminary data.</text>
</comment>
<dbReference type="InterPro" id="IPR017938">
    <property type="entry name" value="Riboflavin_synthase-like_b-brl"/>
</dbReference>
<feature type="transmembrane region" description="Helical" evidence="13">
    <location>
        <begin position="276"/>
        <end position="296"/>
    </location>
</feature>
<evidence type="ECO:0000256" key="7">
    <source>
        <dbReference type="ARBA" id="ARBA00022982"/>
    </source>
</evidence>
<sequence>MASLSRWALLAALPSALAAAPAYTPEQLARLAKAGEENMRVCKYIGWTWAALVGATLVYRWSLELLCHVRKLANLNHGTSSDGRQKYFSIPDEKFSAMKNHLITAPLLKKRHNREFKLSAATNVGTLPGRLQTLFLVGYLAMSIALTVITIDWHTPDQWYDDGLNRTGYLAVMNMIPLFVLAGRNNPLIFLLGISFDTYNLIHRWIGRIVVFEAVAHTAFWLAKKTFTMPDAKAWAVIASSMAHSEKIMTGTIGTFAFVGLLLSSPSIFRHAFYETFLHVHIVLAIIAIVGTWMHIEEEKSKVFLVAAVSFWIIERIIRIVSIIRRNVGNGGTKAEVEALPGDAVRVTLRIAKPWKFRPGQHIYMYMPSVGLWTSHPFSLAWSSEDDDPHNEKGLPMSRQDIFAAKQTTMSLIIRRRTGFTDTMFKKAELSPAGKFTTTAFVEGPYGNQSFASYGTVMLFAAGVGITHQVPHVRDLVAGYSNGTAATRKIVLVWIIQSPEHLEWIRPWMTSILGMDKRRDILRILLFVTRPRSTKEIHSPSSSVQMFPGKPDVGALLTKEQEKQVGAMAVSVCGTGSLADDVRKGVRERYTSTLASLSFPQVRDLATLLSTSLVNLYDLQPGETVSLFAGNSILYPVAMWAAVRVGARVNGANPAHGVEEMCEALRVAGTRVLFVGLEGLSVALEAVEQVGLGRQRVVVLCEEGEWEGKVQGVRSLGELVELGKTLPEAREWSIPPDLSNKDVCGYLNFSSGTTGKPKAVMLSHHNIIAQCHQLAQQQVVSPGQRYKILAVMPLFHITGLVRFCHYPVFMNGECLMLPKFDFTTMLQTIIKYEIEELILVPPIMIRIVKDSAARPYLPKLREVVKRWSSGSAPISPEIIALLQREFPNAGFRQGYGATESTACISAHPPSHFDYKYATTVGKLMANTTAKVISLTDSGVELGPNETGEICAKGPQIAMGYLDNEVATRETFKNDWFHTGDVGHIDDEGLLHISDRIKEMIKVKGQQVAPAELEDLLLGHEAVEDVAVVGIVDEYAGERPKAVVVLKQGVETGETVGRELLEWVKEKKVRYKWIKEVEFVKEIPKSATGKLLRRVLRDRERSGVGRGLVVRDERVAAKL</sequence>
<evidence type="ECO:0000256" key="3">
    <source>
        <dbReference type="ARBA" id="ARBA00012668"/>
    </source>
</evidence>
<evidence type="ECO:0000313" key="16">
    <source>
        <dbReference type="EMBL" id="OQO00791.1"/>
    </source>
</evidence>
<dbReference type="InterPro" id="IPR013112">
    <property type="entry name" value="FAD-bd_8"/>
</dbReference>
<feature type="transmembrane region" description="Helical" evidence="13">
    <location>
        <begin position="46"/>
        <end position="63"/>
    </location>
</feature>
<evidence type="ECO:0000256" key="4">
    <source>
        <dbReference type="ARBA" id="ARBA00022448"/>
    </source>
</evidence>
<dbReference type="PANTHER" id="PTHR32361:SF24">
    <property type="entry name" value="REDUCTASE, PUTATIVE (AFU_ORTHOLOGUE AFUA_3G10820)-RELATED"/>
    <property type="match status" value="1"/>
</dbReference>
<feature type="domain" description="FAD-binding FR-type" evidence="15">
    <location>
        <begin position="310"/>
        <end position="452"/>
    </location>
</feature>
<dbReference type="SUPFAM" id="SSF63380">
    <property type="entry name" value="Riboflavin synthase domain-like"/>
    <property type="match status" value="1"/>
</dbReference>
<dbReference type="EMBL" id="NAJO01000033">
    <property type="protein sequence ID" value="OQO00791.1"/>
    <property type="molecule type" value="Genomic_DNA"/>
</dbReference>
<keyword evidence="14" id="KW-0732">Signal</keyword>
<evidence type="ECO:0000256" key="8">
    <source>
        <dbReference type="ARBA" id="ARBA00022989"/>
    </source>
</evidence>
<comment type="catalytic activity">
    <reaction evidence="12">
        <text>2 a Fe(II)-siderophore + NADP(+) + H(+) = 2 a Fe(III)-siderophore + NADPH</text>
        <dbReference type="Rhea" id="RHEA:28795"/>
        <dbReference type="Rhea" id="RHEA-COMP:11342"/>
        <dbReference type="Rhea" id="RHEA-COMP:11344"/>
        <dbReference type="ChEBI" id="CHEBI:15378"/>
        <dbReference type="ChEBI" id="CHEBI:29033"/>
        <dbReference type="ChEBI" id="CHEBI:29034"/>
        <dbReference type="ChEBI" id="CHEBI:57783"/>
        <dbReference type="ChEBI" id="CHEBI:58349"/>
        <dbReference type="EC" id="1.16.1.9"/>
    </reaction>
</comment>
<evidence type="ECO:0000259" key="15">
    <source>
        <dbReference type="PROSITE" id="PS51384"/>
    </source>
</evidence>
<evidence type="ECO:0000256" key="14">
    <source>
        <dbReference type="SAM" id="SignalP"/>
    </source>
</evidence>
<evidence type="ECO:0000256" key="13">
    <source>
        <dbReference type="SAM" id="Phobius"/>
    </source>
</evidence>
<dbReference type="PANTHER" id="PTHR32361">
    <property type="entry name" value="FERRIC/CUPRIC REDUCTASE TRANSMEMBRANE COMPONENT"/>
    <property type="match status" value="1"/>
</dbReference>
<dbReference type="Gene3D" id="3.40.50.80">
    <property type="entry name" value="Nucleotide-binding domain of ferredoxin-NADP reductase (FNR) module"/>
    <property type="match status" value="1"/>
</dbReference>
<dbReference type="InterPro" id="IPR045851">
    <property type="entry name" value="AMP-bd_C_sf"/>
</dbReference>
<evidence type="ECO:0000256" key="6">
    <source>
        <dbReference type="ARBA" id="ARBA00022692"/>
    </source>
</evidence>
<name>A0A1V8SP85_9PEZI</name>
<accession>A0A1V8SP85</accession>
<evidence type="ECO:0000256" key="2">
    <source>
        <dbReference type="ARBA" id="ARBA00006278"/>
    </source>
</evidence>
<dbReference type="PROSITE" id="PS00455">
    <property type="entry name" value="AMP_BINDING"/>
    <property type="match status" value="1"/>
</dbReference>
<dbReference type="SUPFAM" id="SSF56801">
    <property type="entry name" value="Acetyl-CoA synthetase-like"/>
    <property type="match status" value="1"/>
</dbReference>
<dbReference type="InterPro" id="IPR000873">
    <property type="entry name" value="AMP-dep_synth/lig_dom"/>
</dbReference>
<dbReference type="Pfam" id="PF01794">
    <property type="entry name" value="Ferric_reduct"/>
    <property type="match status" value="1"/>
</dbReference>
<protein>
    <recommendedName>
        <fullName evidence="3">ferric-chelate reductase (NADPH)</fullName>
        <ecNumber evidence="3">1.16.1.9</ecNumber>
    </recommendedName>
</protein>
<feature type="transmembrane region" description="Helical" evidence="13">
    <location>
        <begin position="133"/>
        <end position="151"/>
    </location>
</feature>
<keyword evidence="6 13" id="KW-0812">Transmembrane</keyword>
<dbReference type="Proteomes" id="UP000192596">
    <property type="component" value="Unassembled WGS sequence"/>
</dbReference>
<dbReference type="OrthoDB" id="4494341at2759"/>
<dbReference type="Gene3D" id="3.30.300.30">
    <property type="match status" value="1"/>
</dbReference>
<dbReference type="AlphaFoldDB" id="A0A1V8SP85"/>
<dbReference type="GO" id="GO:0005886">
    <property type="term" value="C:plasma membrane"/>
    <property type="evidence" value="ECO:0007669"/>
    <property type="project" value="UniProtKB-SubCell"/>
</dbReference>
<keyword evidence="11 13" id="KW-0472">Membrane</keyword>
<evidence type="ECO:0000256" key="10">
    <source>
        <dbReference type="ARBA" id="ARBA00023065"/>
    </source>
</evidence>
<evidence type="ECO:0000256" key="1">
    <source>
        <dbReference type="ARBA" id="ARBA00004651"/>
    </source>
</evidence>
<feature type="transmembrane region" description="Helical" evidence="13">
    <location>
        <begin position="171"/>
        <end position="193"/>
    </location>
</feature>
<keyword evidence="10" id="KW-0406">Ion transport</keyword>
<feature type="chain" id="PRO_5013161790" description="ferric-chelate reductase (NADPH)" evidence="14">
    <location>
        <begin position="19"/>
        <end position="1118"/>
    </location>
</feature>
<dbReference type="InterPro" id="IPR039261">
    <property type="entry name" value="FNR_nucleotide-bd"/>
</dbReference>
<dbReference type="Gene3D" id="2.30.38.10">
    <property type="entry name" value="Luciferase, Domain 3"/>
    <property type="match status" value="1"/>
</dbReference>
<evidence type="ECO:0000313" key="17">
    <source>
        <dbReference type="Proteomes" id="UP000192596"/>
    </source>
</evidence>
<keyword evidence="5" id="KW-1003">Cell membrane</keyword>
<dbReference type="GO" id="GO:0006826">
    <property type="term" value="P:iron ion transport"/>
    <property type="evidence" value="ECO:0007669"/>
    <property type="project" value="TreeGrafter"/>
</dbReference>
<dbReference type="InterPro" id="IPR013121">
    <property type="entry name" value="Fe_red_NAD-bd_6"/>
</dbReference>
<evidence type="ECO:0000256" key="11">
    <source>
        <dbReference type="ARBA" id="ARBA00023136"/>
    </source>
</evidence>
<dbReference type="PROSITE" id="PS51384">
    <property type="entry name" value="FAD_FR"/>
    <property type="match status" value="1"/>
</dbReference>
<dbReference type="Pfam" id="PF13193">
    <property type="entry name" value="AMP-binding_C"/>
    <property type="match status" value="1"/>
</dbReference>
<dbReference type="STRING" id="1507870.A0A1V8SP85"/>
<keyword evidence="8 13" id="KW-1133">Transmembrane helix</keyword>
<dbReference type="GO" id="GO:0052851">
    <property type="term" value="F:ferric-chelate reductase (NADPH) activity"/>
    <property type="evidence" value="ECO:0007669"/>
    <property type="project" value="UniProtKB-EC"/>
</dbReference>
<keyword evidence="17" id="KW-1185">Reference proteome</keyword>
<comment type="similarity">
    <text evidence="2">Belongs to the ferric reductase (FRE) family.</text>
</comment>
<dbReference type="Pfam" id="PF08022">
    <property type="entry name" value="FAD_binding_8"/>
    <property type="match status" value="1"/>
</dbReference>
<dbReference type="Gene3D" id="3.40.50.980">
    <property type="match status" value="2"/>
</dbReference>
<dbReference type="CDD" id="cd06186">
    <property type="entry name" value="NOX_Duox_like_FAD_NADP"/>
    <property type="match status" value="1"/>
</dbReference>
<dbReference type="GO" id="GO:0006879">
    <property type="term" value="P:intracellular iron ion homeostasis"/>
    <property type="evidence" value="ECO:0007669"/>
    <property type="project" value="TreeGrafter"/>
</dbReference>
<evidence type="ECO:0000256" key="9">
    <source>
        <dbReference type="ARBA" id="ARBA00023002"/>
    </source>
</evidence>
<dbReference type="InterPro" id="IPR020845">
    <property type="entry name" value="AMP-binding_CS"/>
</dbReference>
<proteinExistence type="inferred from homology"/>
<keyword evidence="4" id="KW-0813">Transport</keyword>
<dbReference type="InterPro" id="IPR013130">
    <property type="entry name" value="Fe3_Rdtase_TM_dom"/>
</dbReference>
<dbReference type="InterPro" id="IPR017927">
    <property type="entry name" value="FAD-bd_FR_type"/>
</dbReference>
<comment type="subcellular location">
    <subcellularLocation>
        <location evidence="1">Cell membrane</location>
        <topology evidence="1">Multi-pass membrane protein</topology>
    </subcellularLocation>
</comment>